<gene>
    <name evidence="2" type="ORF">DFJ66_0201</name>
</gene>
<evidence type="ECO:0000313" key="2">
    <source>
        <dbReference type="EMBL" id="RKT67033.1"/>
    </source>
</evidence>
<dbReference type="GO" id="GO:0016747">
    <property type="term" value="F:acyltransferase activity, transferring groups other than amino-acyl groups"/>
    <property type="evidence" value="ECO:0007669"/>
    <property type="project" value="InterPro"/>
</dbReference>
<dbReference type="AlphaFoldDB" id="A0A495X363"/>
<comment type="caution">
    <text evidence="2">The sequence shown here is derived from an EMBL/GenBank/DDBJ whole genome shotgun (WGS) entry which is preliminary data.</text>
</comment>
<proteinExistence type="predicted"/>
<dbReference type="EMBL" id="RBXR01000001">
    <property type="protein sequence ID" value="RKT67033.1"/>
    <property type="molecule type" value="Genomic_DNA"/>
</dbReference>
<dbReference type="Pfam" id="PF00583">
    <property type="entry name" value="Acetyltransf_1"/>
    <property type="match status" value="1"/>
</dbReference>
<name>A0A495X363_9PSEU</name>
<feature type="domain" description="N-acetyltransferase" evidence="1">
    <location>
        <begin position="172"/>
        <end position="310"/>
    </location>
</feature>
<evidence type="ECO:0000259" key="1">
    <source>
        <dbReference type="PROSITE" id="PS51186"/>
    </source>
</evidence>
<protein>
    <submittedName>
        <fullName evidence="2">Acetyltransferase (GNAT) family protein</fullName>
    </submittedName>
</protein>
<dbReference type="Proteomes" id="UP000272729">
    <property type="component" value="Unassembled WGS sequence"/>
</dbReference>
<accession>A0A495X363</accession>
<organism evidence="2 3">
    <name type="scientific">Saccharothrix variisporea</name>
    <dbReference type="NCBI Taxonomy" id="543527"/>
    <lineage>
        <taxon>Bacteria</taxon>
        <taxon>Bacillati</taxon>
        <taxon>Actinomycetota</taxon>
        <taxon>Actinomycetes</taxon>
        <taxon>Pseudonocardiales</taxon>
        <taxon>Pseudonocardiaceae</taxon>
        <taxon>Saccharothrix</taxon>
    </lineage>
</organism>
<keyword evidence="2" id="KW-0808">Transferase</keyword>
<dbReference type="PROSITE" id="PS51186">
    <property type="entry name" value="GNAT"/>
    <property type="match status" value="1"/>
</dbReference>
<reference evidence="2 3" key="1">
    <citation type="submission" date="2018-10" db="EMBL/GenBank/DDBJ databases">
        <title>Sequencing the genomes of 1000 actinobacteria strains.</title>
        <authorList>
            <person name="Klenk H.-P."/>
        </authorList>
    </citation>
    <scope>NUCLEOTIDE SEQUENCE [LARGE SCALE GENOMIC DNA]</scope>
    <source>
        <strain evidence="2 3">DSM 43911</strain>
    </source>
</reference>
<dbReference type="InterPro" id="IPR016181">
    <property type="entry name" value="Acyl_CoA_acyltransferase"/>
</dbReference>
<dbReference type="CDD" id="cd04301">
    <property type="entry name" value="NAT_SF"/>
    <property type="match status" value="1"/>
</dbReference>
<sequence length="310" mass="34668">MIFRPMTESDVDRVLPLLAVGGVGAWSDVEAFRKRLATTEYRPEWTWIAEEDGEVHAVAVWWGPPEQSEPAALDTLHARAGDDRAQLAGELLSAAHRSYGTALEYHVLLPADWRDDPESVAALEWRRDAAARAGLTEPVERLRYEWTRDSGVPAPSPRLRFRPEPDDEVFVDLFRRVLEHSLDAASSQEAAKVGAERQARSDVAFYRDSMVGDRSWWFVAETPEGEPVGFGLPSRNTSFPVVGYLGVLPEHRGHGYVDDVLAEITRFLAEEAGADVIRADTDLANQPMAKAFDRMRYTNFARRLVLSPPA</sequence>
<keyword evidence="3" id="KW-1185">Reference proteome</keyword>
<dbReference type="SUPFAM" id="SSF55729">
    <property type="entry name" value="Acyl-CoA N-acyltransferases (Nat)"/>
    <property type="match status" value="2"/>
</dbReference>
<dbReference type="Gene3D" id="3.40.630.30">
    <property type="match status" value="1"/>
</dbReference>
<evidence type="ECO:0000313" key="3">
    <source>
        <dbReference type="Proteomes" id="UP000272729"/>
    </source>
</evidence>
<dbReference type="InterPro" id="IPR000182">
    <property type="entry name" value="GNAT_dom"/>
</dbReference>